<dbReference type="Gramene" id="ONIVA01G13640.1">
    <property type="protein sequence ID" value="ONIVA01G13640.1"/>
    <property type="gene ID" value="ONIVA01G13640"/>
</dbReference>
<dbReference type="Proteomes" id="UP000006591">
    <property type="component" value="Chromosome 1"/>
</dbReference>
<reference evidence="3" key="1">
    <citation type="submission" date="2015-04" db="UniProtKB">
        <authorList>
            <consortium name="EnsemblPlants"/>
        </authorList>
    </citation>
    <scope>IDENTIFICATION</scope>
    <source>
        <strain evidence="3">SL10</strain>
    </source>
</reference>
<dbReference type="STRING" id="4536.A0A0E0FK28"/>
<dbReference type="GO" id="GO:0006970">
    <property type="term" value="P:response to osmotic stress"/>
    <property type="evidence" value="ECO:0007669"/>
    <property type="project" value="TreeGrafter"/>
</dbReference>
<dbReference type="EnsemblPlants" id="ONIVA01G13640.1">
    <property type="protein sequence ID" value="ONIVA01G13640.1"/>
    <property type="gene ID" value="ONIVA01G13640"/>
</dbReference>
<feature type="region of interest" description="Disordered" evidence="1">
    <location>
        <begin position="163"/>
        <end position="206"/>
    </location>
</feature>
<evidence type="ECO:0000313" key="4">
    <source>
        <dbReference type="Proteomes" id="UP000006591"/>
    </source>
</evidence>
<organism evidence="3">
    <name type="scientific">Oryza nivara</name>
    <name type="common">Indian wild rice</name>
    <name type="synonym">Oryza sativa f. spontanea</name>
    <dbReference type="NCBI Taxonomy" id="4536"/>
    <lineage>
        <taxon>Eukaryota</taxon>
        <taxon>Viridiplantae</taxon>
        <taxon>Streptophyta</taxon>
        <taxon>Embryophyta</taxon>
        <taxon>Tracheophyta</taxon>
        <taxon>Spermatophyta</taxon>
        <taxon>Magnoliopsida</taxon>
        <taxon>Liliopsida</taxon>
        <taxon>Poales</taxon>
        <taxon>Poaceae</taxon>
        <taxon>BOP clade</taxon>
        <taxon>Oryzoideae</taxon>
        <taxon>Oryzeae</taxon>
        <taxon>Oryzinae</taxon>
        <taxon>Oryza</taxon>
    </lineage>
</organism>
<evidence type="ECO:0000259" key="2">
    <source>
        <dbReference type="Pfam" id="PF05678"/>
    </source>
</evidence>
<accession>A0A0E0FK28</accession>
<dbReference type="InterPro" id="IPR008889">
    <property type="entry name" value="VQ"/>
</dbReference>
<name>A0A0E0FK28_ORYNI</name>
<dbReference type="Pfam" id="PF05678">
    <property type="entry name" value="VQ"/>
    <property type="match status" value="1"/>
</dbReference>
<dbReference type="GO" id="GO:0005516">
    <property type="term" value="F:calmodulin binding"/>
    <property type="evidence" value="ECO:0007669"/>
    <property type="project" value="TreeGrafter"/>
</dbReference>
<dbReference type="AlphaFoldDB" id="A0A0E0FK28"/>
<proteinExistence type="predicted"/>
<feature type="compositionally biased region" description="Pro residues" evidence="1">
    <location>
        <begin position="168"/>
        <end position="177"/>
    </location>
</feature>
<dbReference type="HOGENOM" id="CLU_080279_0_0_1"/>
<dbReference type="PANTHER" id="PTHR33179">
    <property type="entry name" value="VQ MOTIF-CONTAINING PROTEIN"/>
    <property type="match status" value="1"/>
</dbReference>
<dbReference type="InterPro" id="IPR039609">
    <property type="entry name" value="VQ_15/22"/>
</dbReference>
<feature type="domain" description="VQ" evidence="2">
    <location>
        <begin position="103"/>
        <end position="125"/>
    </location>
</feature>
<dbReference type="eggNOG" id="ENOG502S2VA">
    <property type="taxonomic scope" value="Eukaryota"/>
</dbReference>
<dbReference type="GO" id="GO:0005634">
    <property type="term" value="C:nucleus"/>
    <property type="evidence" value="ECO:0007669"/>
    <property type="project" value="TreeGrafter"/>
</dbReference>
<reference evidence="3" key="2">
    <citation type="submission" date="2018-04" db="EMBL/GenBank/DDBJ databases">
        <title>OnivRS2 (Oryza nivara Reference Sequence Version 2).</title>
        <authorList>
            <person name="Zhang J."/>
            <person name="Kudrna D."/>
            <person name="Lee S."/>
            <person name="Talag J."/>
            <person name="Rajasekar S."/>
            <person name="Welchert J."/>
            <person name="Hsing Y.-I."/>
            <person name="Wing R.A."/>
        </authorList>
    </citation>
    <scope>NUCLEOTIDE SEQUENCE [LARGE SCALE GENOMIC DNA]</scope>
</reference>
<protein>
    <recommendedName>
        <fullName evidence="2">VQ domain-containing protein</fullName>
    </recommendedName>
</protein>
<keyword evidence="4" id="KW-1185">Reference proteome</keyword>
<evidence type="ECO:0000313" key="3">
    <source>
        <dbReference type="EnsemblPlants" id="ONIVA01G13640.1"/>
    </source>
</evidence>
<feature type="compositionally biased region" description="Basic residues" evidence="1">
    <location>
        <begin position="93"/>
        <end position="105"/>
    </location>
</feature>
<feature type="compositionally biased region" description="Low complexity" evidence="1">
    <location>
        <begin position="52"/>
        <end position="75"/>
    </location>
</feature>
<dbReference type="OMA" id="RRAHTTY"/>
<dbReference type="PANTHER" id="PTHR33179:SF9">
    <property type="entry name" value="OS01G0278000 PROTEIN"/>
    <property type="match status" value="1"/>
</dbReference>
<sequence length="232" mass="23789">MANRCVSLDATWAHLPAPPPPPQHHTWLSPAADDAITAALWASMAPSSASSYCGSAASPTPSTSTTTTSSSAASAEILAGGGARAATRPSGRVSKRKPRPSRRAHTTYITADPADFRRMVQEITGFPVPGAHTAYPSASASSAPHAAAALACVLPTLDTSAFLLDRASPPPPPPQPQPGRKNDKTPTTTMASTPPQPPPAADEAAASSLLLQELEELIGASAFPTLESWGMI</sequence>
<evidence type="ECO:0000256" key="1">
    <source>
        <dbReference type="SAM" id="MobiDB-lite"/>
    </source>
</evidence>
<feature type="region of interest" description="Disordered" evidence="1">
    <location>
        <begin position="52"/>
        <end position="109"/>
    </location>
</feature>